<dbReference type="InterPro" id="IPR001731">
    <property type="entry name" value="ALAD"/>
</dbReference>
<evidence type="ECO:0000256" key="12">
    <source>
        <dbReference type="RuleBase" id="RU004161"/>
    </source>
</evidence>
<keyword evidence="5" id="KW-0350">Heme biosynthesis</keyword>
<feature type="binding site" evidence="10">
    <location>
        <position position="246"/>
    </location>
    <ligand>
        <name>Mg(2+)</name>
        <dbReference type="ChEBI" id="CHEBI:18420"/>
    </ligand>
</feature>
<evidence type="ECO:0000256" key="11">
    <source>
        <dbReference type="RuleBase" id="RU000515"/>
    </source>
</evidence>
<accession>A0AAJ5VZP0</accession>
<dbReference type="Proteomes" id="UP001217476">
    <property type="component" value="Chromosome"/>
</dbReference>
<dbReference type="Gene3D" id="3.20.20.70">
    <property type="entry name" value="Aldolase class I"/>
    <property type="match status" value="1"/>
</dbReference>
<keyword evidence="10" id="KW-0479">Metal-binding</keyword>
<comment type="similarity">
    <text evidence="2 12">Belongs to the ALAD family.</text>
</comment>
<comment type="catalytic activity">
    <reaction evidence="8 11">
        <text>2 5-aminolevulinate = porphobilinogen + 2 H2O + H(+)</text>
        <dbReference type="Rhea" id="RHEA:24064"/>
        <dbReference type="ChEBI" id="CHEBI:15377"/>
        <dbReference type="ChEBI" id="CHEBI:15378"/>
        <dbReference type="ChEBI" id="CHEBI:58126"/>
        <dbReference type="ChEBI" id="CHEBI:356416"/>
        <dbReference type="EC" id="4.2.1.24"/>
    </reaction>
</comment>
<proteinExistence type="inferred from homology"/>
<feature type="active site" description="Schiff-base intermediate with substrate" evidence="9">
    <location>
        <position position="207"/>
    </location>
</feature>
<dbReference type="EC" id="4.2.1.24" evidence="3 11"/>
<evidence type="ECO:0000256" key="3">
    <source>
        <dbReference type="ARBA" id="ARBA00012053"/>
    </source>
</evidence>
<dbReference type="PANTHER" id="PTHR11458">
    <property type="entry name" value="DELTA-AMINOLEVULINIC ACID DEHYDRATASE"/>
    <property type="match status" value="1"/>
</dbReference>
<evidence type="ECO:0000256" key="6">
    <source>
        <dbReference type="ARBA" id="ARBA00023239"/>
    </source>
</evidence>
<dbReference type="GO" id="GO:0004655">
    <property type="term" value="F:porphobilinogen synthase activity"/>
    <property type="evidence" value="ECO:0007669"/>
    <property type="project" value="UniProtKB-EC"/>
</dbReference>
<organism evidence="13 14">
    <name type="scientific">Candidatus Devosia phytovorans</name>
    <dbReference type="NCBI Taxonomy" id="3121372"/>
    <lineage>
        <taxon>Bacteria</taxon>
        <taxon>Pseudomonadati</taxon>
        <taxon>Pseudomonadota</taxon>
        <taxon>Alphaproteobacteria</taxon>
        <taxon>Hyphomicrobiales</taxon>
        <taxon>Devosiaceae</taxon>
        <taxon>Devosia</taxon>
    </lineage>
</organism>
<dbReference type="Pfam" id="PF00490">
    <property type="entry name" value="ALAD"/>
    <property type="match status" value="1"/>
</dbReference>
<evidence type="ECO:0000256" key="5">
    <source>
        <dbReference type="ARBA" id="ARBA00023133"/>
    </source>
</evidence>
<dbReference type="GO" id="GO:0008270">
    <property type="term" value="F:zinc ion binding"/>
    <property type="evidence" value="ECO:0007669"/>
    <property type="project" value="TreeGrafter"/>
</dbReference>
<keyword evidence="10" id="KW-0460">Magnesium</keyword>
<evidence type="ECO:0000256" key="2">
    <source>
        <dbReference type="ARBA" id="ARBA00008055"/>
    </source>
</evidence>
<evidence type="ECO:0000313" key="13">
    <source>
        <dbReference type="EMBL" id="WEK06498.1"/>
    </source>
</evidence>
<dbReference type="PROSITE" id="PS00169">
    <property type="entry name" value="D_ALA_DEHYDRATASE"/>
    <property type="match status" value="1"/>
</dbReference>
<protein>
    <recommendedName>
        <fullName evidence="4 11">Delta-aminolevulinic acid dehydratase</fullName>
        <ecNumber evidence="3 11">4.2.1.24</ecNumber>
    </recommendedName>
</protein>
<evidence type="ECO:0000313" key="14">
    <source>
        <dbReference type="Proteomes" id="UP001217476"/>
    </source>
</evidence>
<reference evidence="13" key="1">
    <citation type="submission" date="2023-03" db="EMBL/GenBank/DDBJ databases">
        <title>Andean soil-derived lignocellulolytic bacterial consortium as a source of novel taxa and putative plastic-active enzymes.</title>
        <authorList>
            <person name="Diaz-Garcia L."/>
            <person name="Chuvochina M."/>
            <person name="Feuerriegel G."/>
            <person name="Bunk B."/>
            <person name="Sproer C."/>
            <person name="Streit W.R."/>
            <person name="Rodriguez L.M."/>
            <person name="Overmann J."/>
            <person name="Jimenez D.J."/>
        </authorList>
    </citation>
    <scope>NUCLEOTIDE SEQUENCE</scope>
    <source>
        <strain evidence="13">MAG 4196</strain>
    </source>
</reference>
<dbReference type="PIRSF" id="PIRSF001415">
    <property type="entry name" value="Porphbilin_synth"/>
    <property type="match status" value="1"/>
</dbReference>
<evidence type="ECO:0000256" key="8">
    <source>
        <dbReference type="ARBA" id="ARBA00047651"/>
    </source>
</evidence>
<dbReference type="PRINTS" id="PR00144">
    <property type="entry name" value="DALDHYDRTASE"/>
</dbReference>
<keyword evidence="7 11" id="KW-0627">Porphyrin biosynthesis</keyword>
<evidence type="ECO:0000256" key="4">
    <source>
        <dbReference type="ARBA" id="ARBA00020771"/>
    </source>
</evidence>
<evidence type="ECO:0000256" key="9">
    <source>
        <dbReference type="PIRSR" id="PIRSR001415-1"/>
    </source>
</evidence>
<feature type="active site" description="Schiff-base intermediate with substrate" evidence="9">
    <location>
        <position position="261"/>
    </location>
</feature>
<evidence type="ECO:0000256" key="10">
    <source>
        <dbReference type="PIRSR" id="PIRSR001415-5"/>
    </source>
</evidence>
<dbReference type="SMART" id="SM01004">
    <property type="entry name" value="ALAD"/>
    <property type="match status" value="1"/>
</dbReference>
<keyword evidence="6 11" id="KW-0456">Lyase</keyword>
<dbReference type="CDD" id="cd04823">
    <property type="entry name" value="ALAD_PBGS_aspartate_rich"/>
    <property type="match status" value="1"/>
</dbReference>
<name>A0AAJ5VZP0_9HYPH</name>
<dbReference type="GO" id="GO:0005829">
    <property type="term" value="C:cytosol"/>
    <property type="evidence" value="ECO:0007669"/>
    <property type="project" value="TreeGrafter"/>
</dbReference>
<dbReference type="InterPro" id="IPR030656">
    <property type="entry name" value="ALAD_AS"/>
</dbReference>
<dbReference type="AlphaFoldDB" id="A0AAJ5VZP0"/>
<dbReference type="PANTHER" id="PTHR11458:SF0">
    <property type="entry name" value="DELTA-AMINOLEVULINIC ACID DEHYDRATASE"/>
    <property type="match status" value="1"/>
</dbReference>
<dbReference type="SUPFAM" id="SSF51569">
    <property type="entry name" value="Aldolase"/>
    <property type="match status" value="1"/>
</dbReference>
<dbReference type="FunFam" id="3.20.20.70:FF:000019">
    <property type="entry name" value="Delta-aminolevulinic acid dehydratase"/>
    <property type="match status" value="1"/>
</dbReference>
<dbReference type="EMBL" id="CP119312">
    <property type="protein sequence ID" value="WEK06498.1"/>
    <property type="molecule type" value="Genomic_DNA"/>
</dbReference>
<comment type="pathway">
    <text evidence="1">Porphyrin-containing compound metabolism; protoporphyrin-IX biosynthesis; coproporphyrinogen-III from 5-aminolevulinate: step 1/4.</text>
</comment>
<sequence length="337" mass="36842">MTETWHKHDMEFLGGRRLRRTRRTEWSRAMVRESVLTPADLIWPLFVIEGQNERTQIRTMPGVERLSVDLCVEAAKAARDAGIPALALFPNTPDHLRSSNGAEAYNPDNLMCRALSAIKSAVPEVGLIADVALDEYSSDGQDGLVRDGEILNDETIAVMIKSALVQAKAGADIIAPSDMMDGRVGAIREALDGEGFDPVQVMAYAAKYASFYYGPFREAVGTGSRLVGDKRTYQMDYANSDEALREIEQDIAEGADSIMVKPGLPYLDIVRRAKDNFNIPIYAYQVSGEYAMIEMAAAAGAINREGAIIESLHAFKRAGANGVLTYFALEVARKLGA</sequence>
<dbReference type="InterPro" id="IPR013785">
    <property type="entry name" value="Aldolase_TIM"/>
</dbReference>
<comment type="subunit">
    <text evidence="11">Homooctamer.</text>
</comment>
<evidence type="ECO:0000256" key="7">
    <source>
        <dbReference type="ARBA" id="ARBA00023244"/>
    </source>
</evidence>
<evidence type="ECO:0000256" key="1">
    <source>
        <dbReference type="ARBA" id="ARBA00004694"/>
    </source>
</evidence>
<dbReference type="GO" id="GO:0006783">
    <property type="term" value="P:heme biosynthetic process"/>
    <property type="evidence" value="ECO:0007669"/>
    <property type="project" value="UniProtKB-KW"/>
</dbReference>
<gene>
    <name evidence="13" type="primary">hemB</name>
    <name evidence="13" type="ORF">P0Y65_09730</name>
</gene>
<dbReference type="NCBIfam" id="NF006762">
    <property type="entry name" value="PRK09283.1"/>
    <property type="match status" value="1"/>
</dbReference>